<evidence type="ECO:0000256" key="2">
    <source>
        <dbReference type="SAM" id="Phobius"/>
    </source>
</evidence>
<protein>
    <submittedName>
        <fullName evidence="4">Sugar transferase</fullName>
    </submittedName>
</protein>
<dbReference type="PANTHER" id="PTHR30576:SF8">
    <property type="entry name" value="UNDECAPRENYL-PHOSPHATE GALACTOSE PHOSPHOTRANSFERASE"/>
    <property type="match status" value="1"/>
</dbReference>
<evidence type="ECO:0000313" key="4">
    <source>
        <dbReference type="EMBL" id="USJ33608.1"/>
    </source>
</evidence>
<keyword evidence="2" id="KW-0812">Transmembrane</keyword>
<feature type="domain" description="Bacterial sugar transferase" evidence="3">
    <location>
        <begin position="3"/>
        <end position="176"/>
    </location>
</feature>
<sequence>MGKRLLDIFLAATGLIILSPLFFIISFVLWFETKGNVFFCQLRPGLYGKIFTIYKFRTLTDVQSTLYQPNAPPSISRFGKFLRRSSLDEIPQLWNVLKGDMSLVGPRPLLPEYLEIYNAEQCRRHDVLPGLTGWAQVNGRTAISWEKKFELDVWYVENRSFLLDMKILYLTCSTIFKNQTEHSSAPFKTFKG</sequence>
<keyword evidence="2" id="KW-0472">Membrane</keyword>
<keyword evidence="5" id="KW-1185">Reference proteome</keyword>
<evidence type="ECO:0000313" key="5">
    <source>
        <dbReference type="Proteomes" id="UP001055420"/>
    </source>
</evidence>
<organism evidence="4 5">
    <name type="scientific">Dyadobacter chenhuakuii</name>
    <dbReference type="NCBI Taxonomy" id="2909339"/>
    <lineage>
        <taxon>Bacteria</taxon>
        <taxon>Pseudomonadati</taxon>
        <taxon>Bacteroidota</taxon>
        <taxon>Cytophagia</taxon>
        <taxon>Cytophagales</taxon>
        <taxon>Spirosomataceae</taxon>
        <taxon>Dyadobacter</taxon>
    </lineage>
</organism>
<proteinExistence type="inferred from homology"/>
<feature type="transmembrane region" description="Helical" evidence="2">
    <location>
        <begin position="7"/>
        <end position="31"/>
    </location>
</feature>
<dbReference type="Pfam" id="PF02397">
    <property type="entry name" value="Bac_transf"/>
    <property type="match status" value="1"/>
</dbReference>
<keyword evidence="4" id="KW-0808">Transferase</keyword>
<reference evidence="4" key="1">
    <citation type="submission" date="2022-06" db="EMBL/GenBank/DDBJ databases">
        <title>Novel species in genus Dyadobacter.</title>
        <authorList>
            <person name="Ma C."/>
        </authorList>
    </citation>
    <scope>NUCLEOTIDE SEQUENCE</scope>
    <source>
        <strain evidence="4">CY22</strain>
    </source>
</reference>
<dbReference type="EMBL" id="CP098805">
    <property type="protein sequence ID" value="USJ33608.1"/>
    <property type="molecule type" value="Genomic_DNA"/>
</dbReference>
<dbReference type="GO" id="GO:0016740">
    <property type="term" value="F:transferase activity"/>
    <property type="evidence" value="ECO:0007669"/>
    <property type="project" value="UniProtKB-KW"/>
</dbReference>
<gene>
    <name evidence="4" type="ORF">NFI80_19680</name>
</gene>
<dbReference type="Proteomes" id="UP001055420">
    <property type="component" value="Chromosome"/>
</dbReference>
<dbReference type="RefSeq" id="WP_235166239.1">
    <property type="nucleotide sequence ID" value="NZ_CP098805.1"/>
</dbReference>
<evidence type="ECO:0000256" key="1">
    <source>
        <dbReference type="ARBA" id="ARBA00006464"/>
    </source>
</evidence>
<dbReference type="InterPro" id="IPR003362">
    <property type="entry name" value="Bact_transf"/>
</dbReference>
<name>A0ABY4XT41_9BACT</name>
<evidence type="ECO:0000259" key="3">
    <source>
        <dbReference type="Pfam" id="PF02397"/>
    </source>
</evidence>
<comment type="similarity">
    <text evidence="1">Belongs to the bacterial sugar transferase family.</text>
</comment>
<dbReference type="PANTHER" id="PTHR30576">
    <property type="entry name" value="COLANIC BIOSYNTHESIS UDP-GLUCOSE LIPID CARRIER TRANSFERASE"/>
    <property type="match status" value="1"/>
</dbReference>
<keyword evidence="2" id="KW-1133">Transmembrane helix</keyword>
<accession>A0ABY4XT41</accession>